<name>A0A090PZY4_9FLAO</name>
<comment type="caution">
    <text evidence="1">The sequence shown here is derived from an EMBL/GenBank/DDBJ whole genome shotgun (WGS) entry which is preliminary data.</text>
</comment>
<proteinExistence type="predicted"/>
<dbReference type="Proteomes" id="UP000029221">
    <property type="component" value="Unassembled WGS sequence"/>
</dbReference>
<sequence>MKKLFLIITLTLICNCSKVHTSSSYSHENGTRYIFTTIGTLPSSINESSGIIAHNKQLYTHNDSGDTPSLFKIDTTGRILNKTTYQNINNYDWEDISNSEKHVYIADIGNNAGNRKDLTIYQINISDIENSEAVSDNLHIDYIDQNDFSIRNQQHPFDAEAIVYVQDKLLLFSKDWKNFTTNVYNVPLEVTSSSLKATHTLAINGLITGATTNNQGTITLCGYNSNLEAFVTFIKTDQKGYTILDRYNLPLEGAQVEAITYYDSNEKYDIYYLTSEAVSIKLGDEEANSPGELYKLKVKRD</sequence>
<protein>
    <submittedName>
        <fullName evidence="1">Gll0560 protein</fullName>
    </submittedName>
</protein>
<organism evidence="1 2">
    <name type="scientific">Nonlabens tegetincola</name>
    <dbReference type="NCBI Taxonomy" id="323273"/>
    <lineage>
        <taxon>Bacteria</taxon>
        <taxon>Pseudomonadati</taxon>
        <taxon>Bacteroidota</taxon>
        <taxon>Flavobacteriia</taxon>
        <taxon>Flavobacteriales</taxon>
        <taxon>Flavobacteriaceae</taxon>
        <taxon>Nonlabens</taxon>
    </lineage>
</organism>
<dbReference type="eggNOG" id="COG3204">
    <property type="taxonomic scope" value="Bacteria"/>
</dbReference>
<reference evidence="1" key="1">
    <citation type="journal article" date="2014" name="Genome Announc.">
        <title>Draft Genome Sequences of Marine Flavobacterium Nonlabens Strains NR17, NR24, NR27, NR32, NR33, and Ara13.</title>
        <authorList>
            <person name="Nakanishi M."/>
            <person name="Meirelles P."/>
            <person name="Suzuki R."/>
            <person name="Takatani N."/>
            <person name="Mino S."/>
            <person name="Suda W."/>
            <person name="Oshima K."/>
            <person name="Hattori M."/>
            <person name="Ohkuma M."/>
            <person name="Hosokawa M."/>
            <person name="Miyashita K."/>
            <person name="Thompson F.L."/>
            <person name="Niwa A."/>
            <person name="Sawabe T."/>
            <person name="Sawabe T."/>
        </authorList>
    </citation>
    <scope>NUCLEOTIDE SEQUENCE [LARGE SCALE GENOMIC DNA]</scope>
    <source>
        <strain evidence="1">JCM 19294</strain>
    </source>
</reference>
<accession>A0A090PZY4</accession>
<dbReference type="STRING" id="319236.BST91_00380"/>
<keyword evidence="2" id="KW-1185">Reference proteome</keyword>
<dbReference type="AlphaFoldDB" id="A0A090PZY4"/>
<gene>
    <name evidence="1" type="ORF">JCM19294_2239</name>
</gene>
<dbReference type="RefSeq" id="WP_042275966.1">
    <property type="nucleotide sequence ID" value="NZ_BBML01000001.1"/>
</dbReference>
<dbReference type="EMBL" id="BBML01000001">
    <property type="protein sequence ID" value="GAK95457.1"/>
    <property type="molecule type" value="Genomic_DNA"/>
</dbReference>
<evidence type="ECO:0000313" key="2">
    <source>
        <dbReference type="Proteomes" id="UP000029221"/>
    </source>
</evidence>
<evidence type="ECO:0000313" key="1">
    <source>
        <dbReference type="EMBL" id="GAK95457.1"/>
    </source>
</evidence>